<dbReference type="AlphaFoldDB" id="A0A6P6YKF0"/>
<evidence type="ECO:0000313" key="5">
    <source>
        <dbReference type="RefSeq" id="XP_027206008.1"/>
    </source>
</evidence>
<dbReference type="SUPFAM" id="SSF57625">
    <property type="entry name" value="Invertebrate chitin-binding proteins"/>
    <property type="match status" value="1"/>
</dbReference>
<dbReference type="PROSITE" id="PS50940">
    <property type="entry name" value="CHIT_BIND_II"/>
    <property type="match status" value="1"/>
</dbReference>
<dbReference type="InParanoid" id="A0A6P6YKF0"/>
<name>A0A6P6YKF0_DERPT</name>
<evidence type="ECO:0000259" key="3">
    <source>
        <dbReference type="PROSITE" id="PS50940"/>
    </source>
</evidence>
<organism evidence="4 5">
    <name type="scientific">Dermatophagoides pteronyssinus</name>
    <name type="common">European house dust mite</name>
    <dbReference type="NCBI Taxonomy" id="6956"/>
    <lineage>
        <taxon>Eukaryota</taxon>
        <taxon>Metazoa</taxon>
        <taxon>Ecdysozoa</taxon>
        <taxon>Arthropoda</taxon>
        <taxon>Chelicerata</taxon>
        <taxon>Arachnida</taxon>
        <taxon>Acari</taxon>
        <taxon>Acariformes</taxon>
        <taxon>Sarcoptiformes</taxon>
        <taxon>Astigmata</taxon>
        <taxon>Psoroptidia</taxon>
        <taxon>Analgoidea</taxon>
        <taxon>Pyroglyphidae</taxon>
        <taxon>Dermatophagoidinae</taxon>
        <taxon>Dermatophagoides</taxon>
    </lineage>
</organism>
<feature type="compositionally biased region" description="Polar residues" evidence="1">
    <location>
        <begin position="712"/>
        <end position="733"/>
    </location>
</feature>
<feature type="compositionally biased region" description="Polar residues" evidence="1">
    <location>
        <begin position="615"/>
        <end position="624"/>
    </location>
</feature>
<feature type="domain" description="Chitin-binding type-2" evidence="3">
    <location>
        <begin position="1046"/>
        <end position="1103"/>
    </location>
</feature>
<feature type="compositionally biased region" description="Polar residues" evidence="1">
    <location>
        <begin position="381"/>
        <end position="405"/>
    </location>
</feature>
<feature type="region of interest" description="Disordered" evidence="1">
    <location>
        <begin position="711"/>
        <end position="733"/>
    </location>
</feature>
<protein>
    <submittedName>
        <fullName evidence="5">Transcriptional regulator DEF1-like isoform X2</fullName>
    </submittedName>
</protein>
<keyword evidence="4" id="KW-1185">Reference proteome</keyword>
<dbReference type="OrthoDB" id="6516060at2759"/>
<dbReference type="GO" id="GO:0005576">
    <property type="term" value="C:extracellular region"/>
    <property type="evidence" value="ECO:0007669"/>
    <property type="project" value="InterPro"/>
</dbReference>
<gene>
    <name evidence="5" type="primary">LOC113799550</name>
</gene>
<evidence type="ECO:0000256" key="1">
    <source>
        <dbReference type="SAM" id="MobiDB-lite"/>
    </source>
</evidence>
<feature type="region of interest" description="Disordered" evidence="1">
    <location>
        <begin position="579"/>
        <end position="635"/>
    </location>
</feature>
<accession>A0A6P6YKF0</accession>
<sequence>MASKSTIKFWSTTTYNRFQSSIYLSCLLIVYLSSSFVQCQFINTQSTENFHIDNNHNNQQSISVHSHDFNDKTILKNSSSSSSSPSISTSSIIINTSSLLMPNETTTITSTSSSSTLATTDDPLDRQESSLYHQQQQQQPSIIRNDDDNVESKIIRHNNNGDDELNNVNHGTISMESRKPVVMFAISNDLPKNINNTRKQISHSWSTSSSAVFGLPDSIHSSQPLFSSSIAHHQTFPSSQSTLPASFKLGKKLFRKKVTTSIAVTKPNSAKLQQLITKKEQDPSIFSAIESPRHSYWLSKSNPSTTNHFSHWLKNSTIMENVLQQLPSSIRRRSDQSTPLVIAPPLDAVNVPGSNSQTPKWWWARYLANAVMNHLQQIKPQSTTANQQHTGTPGSEGAESSNSPEYSPMSPEFIDILKAIQTGAVQLNQIELIPDGPPEPMNEQSMFNVQTEIGLPPSHPQSVANQPQQQMIFKEPNRVTYTQSQPVQPMVRHQASMLQHPQYATQSLPQQQQQQYGQIYANRFYHRRSPPTMTSMSNIVMPNRKLYPSSSRLTSSPYSYYAYQQLPIKSGASSFAQSTNNNNKYLHTQPEASSSNNTAEDLSISQSQSSIGSTKIYQTPSHSTNSDHRSFIPSSSSSSLIGNNFFKQNFLVRPQQQSQRANYHNQDSSDSSPFVVSRIRPSILQTSASSTTNNFQPPIIKFSVKDGVNEKSFASPQSTNLQKSGESRSFGSGSMASTLFDDDLDSSDSQSSLDEPRRIKMGSFLKSRSLWRSGDPSRVILEKYDMSDIFCKTKFKPMINPPSAVLDISRNGRQLKRSSSKNEEQNVASESKPIRFVNSEWTPLAPPKFRLARRLGIQINKDASLENPNVTTIPTTTEIAPILENETVLSRSKRQVAAVNPSELERIIGNLPEGAVIKKIDPATTELLLRLLRNTNASDDIERKKITKVYYIYLAPKANGNSANLFDQNSTLNREESPPPLANIDYQRNRQPAPYQENFPVNRLNYVDTPRRRPLTTTTTTTTEAPILTTSQPKFVLNEQDYEYGEILCEGRFNGGVPDFRNDCRLYFECNPQTIDTYACPEDQRYDMARQLCVPEREAYCPQFSPSQSMSVRNQRR</sequence>
<dbReference type="Proteomes" id="UP000515146">
    <property type="component" value="Unplaced"/>
</dbReference>
<keyword evidence="2" id="KW-1133">Transmembrane helix</keyword>
<dbReference type="InterPro" id="IPR002557">
    <property type="entry name" value="Chitin-bd_dom"/>
</dbReference>
<dbReference type="InterPro" id="IPR036508">
    <property type="entry name" value="Chitin-bd_dom_sf"/>
</dbReference>
<dbReference type="OMA" id="RAIHAYD"/>
<feature type="region of interest" description="Disordered" evidence="1">
    <location>
        <begin position="656"/>
        <end position="675"/>
    </location>
</feature>
<dbReference type="RefSeq" id="XP_027206008.1">
    <property type="nucleotide sequence ID" value="XM_027350207.1"/>
</dbReference>
<feature type="region of interest" description="Disordered" evidence="1">
    <location>
        <begin position="810"/>
        <end position="831"/>
    </location>
</feature>
<feature type="region of interest" description="Disordered" evidence="1">
    <location>
        <begin position="381"/>
        <end position="409"/>
    </location>
</feature>
<proteinExistence type="predicted"/>
<reference evidence="5" key="1">
    <citation type="submission" date="2025-08" db="UniProtKB">
        <authorList>
            <consortium name="RefSeq"/>
        </authorList>
    </citation>
    <scope>IDENTIFICATION</scope>
    <source>
        <strain evidence="5">Airmid</strain>
    </source>
</reference>
<dbReference type="GO" id="GO:0008061">
    <property type="term" value="F:chitin binding"/>
    <property type="evidence" value="ECO:0007669"/>
    <property type="project" value="InterPro"/>
</dbReference>
<feature type="compositionally biased region" description="Low complexity" evidence="1">
    <location>
        <begin position="603"/>
        <end position="613"/>
    </location>
</feature>
<keyword evidence="2" id="KW-0472">Membrane</keyword>
<feature type="compositionally biased region" description="Polar residues" evidence="1">
    <location>
        <begin position="579"/>
        <end position="600"/>
    </location>
</feature>
<evidence type="ECO:0000256" key="2">
    <source>
        <dbReference type="SAM" id="Phobius"/>
    </source>
</evidence>
<feature type="compositionally biased region" description="Polar residues" evidence="1">
    <location>
        <begin position="656"/>
        <end position="674"/>
    </location>
</feature>
<feature type="compositionally biased region" description="Low complexity" evidence="1">
    <location>
        <begin position="106"/>
        <end position="120"/>
    </location>
</feature>
<evidence type="ECO:0000313" key="4">
    <source>
        <dbReference type="Proteomes" id="UP000515146"/>
    </source>
</evidence>
<feature type="region of interest" description="Disordered" evidence="1">
    <location>
        <begin position="106"/>
        <end position="147"/>
    </location>
</feature>
<feature type="transmembrane region" description="Helical" evidence="2">
    <location>
        <begin position="21"/>
        <end position="37"/>
    </location>
</feature>
<keyword evidence="2" id="KW-0812">Transmembrane</keyword>